<name>A0ABW9YRZ6_9HYPH</name>
<feature type="domain" description="Glycosyltransferase 2-like" evidence="2">
    <location>
        <begin position="429"/>
        <end position="564"/>
    </location>
</feature>
<dbReference type="CDD" id="cd00761">
    <property type="entry name" value="Glyco_tranf_GTA_type"/>
    <property type="match status" value="1"/>
</dbReference>
<dbReference type="SUPFAM" id="SSF53756">
    <property type="entry name" value="UDP-Glycosyltransferase/glycogen phosphorylase"/>
    <property type="match status" value="1"/>
</dbReference>
<dbReference type="EMBL" id="JAAAXJ010000001">
    <property type="protein sequence ID" value="NBJ22805.1"/>
    <property type="molecule type" value="Genomic_DNA"/>
</dbReference>
<dbReference type="Gene3D" id="3.40.50.2000">
    <property type="entry name" value="Glycogen Phosphorylase B"/>
    <property type="match status" value="2"/>
</dbReference>
<comment type="caution">
    <text evidence="4">The sequence shown here is derived from an EMBL/GenBank/DDBJ whole genome shotgun (WGS) entry which is preliminary data.</text>
</comment>
<protein>
    <submittedName>
        <fullName evidence="4">Glycosyltransferase</fullName>
    </submittedName>
</protein>
<dbReference type="Gene3D" id="3.90.550.10">
    <property type="entry name" value="Spore Coat Polysaccharide Biosynthesis Protein SpsA, Chain A"/>
    <property type="match status" value="1"/>
</dbReference>
<dbReference type="PANTHER" id="PTHR43685">
    <property type="entry name" value="GLYCOSYLTRANSFERASE"/>
    <property type="match status" value="1"/>
</dbReference>
<feature type="domain" description="Glycosyl transferase family 1" evidence="1">
    <location>
        <begin position="230"/>
        <end position="380"/>
    </location>
</feature>
<dbReference type="PANTHER" id="PTHR43685:SF2">
    <property type="entry name" value="GLYCOSYLTRANSFERASE 2-LIKE DOMAIN-CONTAINING PROTEIN"/>
    <property type="match status" value="1"/>
</dbReference>
<dbReference type="Pfam" id="PF13439">
    <property type="entry name" value="Glyco_transf_4"/>
    <property type="match status" value="1"/>
</dbReference>
<evidence type="ECO:0000313" key="4">
    <source>
        <dbReference type="EMBL" id="NBJ22805.1"/>
    </source>
</evidence>
<dbReference type="Proteomes" id="UP000818323">
    <property type="component" value="Unassembled WGS sequence"/>
</dbReference>
<keyword evidence="5" id="KW-1185">Reference proteome</keyword>
<dbReference type="Pfam" id="PF00535">
    <property type="entry name" value="Glycos_transf_2"/>
    <property type="match status" value="1"/>
</dbReference>
<dbReference type="InterPro" id="IPR029044">
    <property type="entry name" value="Nucleotide-diphossugar_trans"/>
</dbReference>
<evidence type="ECO:0000313" key="5">
    <source>
        <dbReference type="Proteomes" id="UP000818323"/>
    </source>
</evidence>
<proteinExistence type="predicted"/>
<dbReference type="InterPro" id="IPR001173">
    <property type="entry name" value="Glyco_trans_2-like"/>
</dbReference>
<evidence type="ECO:0000259" key="1">
    <source>
        <dbReference type="Pfam" id="PF00534"/>
    </source>
</evidence>
<dbReference type="Pfam" id="PF00534">
    <property type="entry name" value="Glycos_transf_1"/>
    <property type="match status" value="1"/>
</dbReference>
<accession>A0ABW9YRZ6</accession>
<sequence length="973" mass="109206">MTTLYPTNKKKRICLVTEEIAGFGGSGGIGAAFEELAVSLSVNGYIVDILHAPIAPPSEDEARRLFERFMRDNIQFISMDFNRFVWGGEAHEKRAYSVYETLRRMVPHYDAIHFHDYKGLAYFCLAAKRQGLDFQSTVLVVQAHGPTRWALEANKSLFTHQDQIKIDFMERKSIELADFLVSPSQYLVDWMVSHGYALPAPDRVHIIKNVCTLATRFSRSLASEAPVAATPANEIVFFARHEGRKGFIEFCKAVDSIAGILAERQITVTFLGKLGEINGRPSGVELTNRAKNWKFPINIRTKWDRYASLNYLGSNPRSVVVIPSPEENSPYTVLEAVVLRKPVITSIHGGARELIDASLHDQLLCPITPKDLADKLLQAVTVGLPGALLDETPESIEKRWAEFHNNLPAPTPVAKVTERVKKPKVVLGITHYERPDKLLEALMSAARQTYENLEIVVVDDGSSKPETLEKLANIEVLLKRLGGRLIRRENGYLGAARNTIAKNTKSDYLVFLDDDDLAFDTMVETLVQAAEATKADITGCFNLFMEEVRRQKEKPAIMPEKFEQKLSYAPIGGPLSIASYENTLGAATALIRRRHFEKIGGYTEIYGVGFEDYEFYLRSLQEGATLQIVPRALYLYEVGRPSMISNTSAMQNYQRILDAIDLSKNHSEWRDFIELFTGREALMNSLNRIEWEYRSDPLSAHLVPLRTSNNATSEYAEMLATYAEAIGAPFLAQAWRASTKSDQRSPVQGMALDNTHDEPIRLIARQEVEVPQPVVASGLTFEDAGILLDLSMQRAEKAAAHLADLLMRRQVIDLTLAELVREAVRQAGSDLGSNAYRLLLDRLLESKIQPEHQISVATSAILIAQGHSDKRTIHQIIEALFRADEADYFQAHPEVQQMVKVEKRFVSGLHHYKEHGLIEGEEGYQRLFALCAEMRKAKGWEVTPWTIGDVFGVSGAIPRGQEQRRIFKIAPKA</sequence>
<dbReference type="SUPFAM" id="SSF53448">
    <property type="entry name" value="Nucleotide-diphospho-sugar transferases"/>
    <property type="match status" value="1"/>
</dbReference>
<dbReference type="InterPro" id="IPR001296">
    <property type="entry name" value="Glyco_trans_1"/>
</dbReference>
<dbReference type="RefSeq" id="WP_161723253.1">
    <property type="nucleotide sequence ID" value="NZ_JAAAXI010000007.1"/>
</dbReference>
<dbReference type="InterPro" id="IPR028098">
    <property type="entry name" value="Glyco_trans_4-like_N"/>
</dbReference>
<organism evidence="4 5">
    <name type="scientific">Microvirga arsenatis</name>
    <dbReference type="NCBI Taxonomy" id="2692265"/>
    <lineage>
        <taxon>Bacteria</taxon>
        <taxon>Pseudomonadati</taxon>
        <taxon>Pseudomonadota</taxon>
        <taxon>Alphaproteobacteria</taxon>
        <taxon>Hyphomicrobiales</taxon>
        <taxon>Methylobacteriaceae</taxon>
        <taxon>Microvirga</taxon>
    </lineage>
</organism>
<reference evidence="4 5" key="1">
    <citation type="submission" date="2020-01" db="EMBL/GenBank/DDBJ databases">
        <title>Microvirga sp. nov., an arsenate reduction bacterium isolated from Tibet hotspring sediments.</title>
        <authorList>
            <person name="Yuan C.-G."/>
        </authorList>
    </citation>
    <scope>NUCLEOTIDE SEQUENCE [LARGE SCALE GENOMIC DNA]</scope>
    <source>
        <strain evidence="4 5">SYSU G3D203</strain>
    </source>
</reference>
<dbReference type="InterPro" id="IPR050834">
    <property type="entry name" value="Glycosyltransf_2"/>
</dbReference>
<gene>
    <name evidence="4" type="ORF">GR303_00340</name>
</gene>
<evidence type="ECO:0000259" key="3">
    <source>
        <dbReference type="Pfam" id="PF13439"/>
    </source>
</evidence>
<evidence type="ECO:0000259" key="2">
    <source>
        <dbReference type="Pfam" id="PF00535"/>
    </source>
</evidence>
<feature type="domain" description="Glycosyltransferase subfamily 4-like N-terminal" evidence="3">
    <location>
        <begin position="27"/>
        <end position="209"/>
    </location>
</feature>